<dbReference type="AlphaFoldDB" id="A0A3N4PD23"/>
<dbReference type="Pfam" id="PF00535">
    <property type="entry name" value="Glycos_transf_2"/>
    <property type="match status" value="1"/>
</dbReference>
<protein>
    <submittedName>
        <fullName evidence="2">Glycosyltransferase family 2 protein</fullName>
    </submittedName>
</protein>
<dbReference type="CDD" id="cd00761">
    <property type="entry name" value="Glyco_tranf_GTA_type"/>
    <property type="match status" value="1"/>
</dbReference>
<proteinExistence type="predicted"/>
<dbReference type="GO" id="GO:0016758">
    <property type="term" value="F:hexosyltransferase activity"/>
    <property type="evidence" value="ECO:0007669"/>
    <property type="project" value="UniProtKB-ARBA"/>
</dbReference>
<feature type="domain" description="Glycosyltransferase 2-like" evidence="1">
    <location>
        <begin position="6"/>
        <end position="118"/>
    </location>
</feature>
<dbReference type="Gene3D" id="3.90.550.10">
    <property type="entry name" value="Spore Coat Polysaccharide Biosynthesis Protein SpsA, Chain A"/>
    <property type="match status" value="1"/>
</dbReference>
<name>A0A3N4PD23_9BACT</name>
<dbReference type="SUPFAM" id="SSF53448">
    <property type="entry name" value="Nucleotide-diphospho-sugar transferases"/>
    <property type="match status" value="1"/>
</dbReference>
<dbReference type="InterPro" id="IPR029044">
    <property type="entry name" value="Nucleotide-diphossugar_trans"/>
</dbReference>
<gene>
    <name evidence="2" type="ORF">EGT74_26865</name>
</gene>
<dbReference type="Proteomes" id="UP000278351">
    <property type="component" value="Unassembled WGS sequence"/>
</dbReference>
<dbReference type="RefSeq" id="WP_123849625.1">
    <property type="nucleotide sequence ID" value="NZ_RPDH01000003.1"/>
</dbReference>
<dbReference type="EMBL" id="RPDH01000003">
    <property type="protein sequence ID" value="RPE05975.1"/>
    <property type="molecule type" value="Genomic_DNA"/>
</dbReference>
<keyword evidence="2" id="KW-0808">Transferase</keyword>
<accession>A0A3N4PD23</accession>
<evidence type="ECO:0000313" key="3">
    <source>
        <dbReference type="Proteomes" id="UP000278351"/>
    </source>
</evidence>
<dbReference type="InterPro" id="IPR001173">
    <property type="entry name" value="Glyco_trans_2-like"/>
</dbReference>
<dbReference type="PANTHER" id="PTHR22916">
    <property type="entry name" value="GLYCOSYLTRANSFERASE"/>
    <property type="match status" value="1"/>
</dbReference>
<organism evidence="2 3">
    <name type="scientific">Chitinophaga lutea</name>
    <dbReference type="NCBI Taxonomy" id="2488634"/>
    <lineage>
        <taxon>Bacteria</taxon>
        <taxon>Pseudomonadati</taxon>
        <taxon>Bacteroidota</taxon>
        <taxon>Chitinophagia</taxon>
        <taxon>Chitinophagales</taxon>
        <taxon>Chitinophagaceae</taxon>
        <taxon>Chitinophaga</taxon>
    </lineage>
</organism>
<evidence type="ECO:0000313" key="2">
    <source>
        <dbReference type="EMBL" id="RPE05975.1"/>
    </source>
</evidence>
<dbReference type="OrthoDB" id="786280at2"/>
<reference evidence="2 3" key="1">
    <citation type="submission" date="2018-11" db="EMBL/GenBank/DDBJ databases">
        <title>Chitinophaga lutea sp.nov., isolate from arsenic contaminated soil.</title>
        <authorList>
            <person name="Zong Y."/>
        </authorList>
    </citation>
    <scope>NUCLEOTIDE SEQUENCE [LARGE SCALE GENOMIC DNA]</scope>
    <source>
        <strain evidence="2 3">ZY74</strain>
    </source>
</reference>
<evidence type="ECO:0000259" key="1">
    <source>
        <dbReference type="Pfam" id="PF00535"/>
    </source>
</evidence>
<comment type="caution">
    <text evidence="2">The sequence shown here is derived from an EMBL/GenBank/DDBJ whole genome shotgun (WGS) entry which is preliminary data.</text>
</comment>
<keyword evidence="3" id="KW-1185">Reference proteome</keyword>
<sequence>MEIKVSVIICCYNSAARLPQTLRHLAEQQAPPGFAWEIMVINNASTDNTAQTAEQCWADFGPAGTPLRVIDEPVAGQMHARKRGALEARSECLVFCDDDNWLNEVYVALAWEMMQGDPLFGAGGGMNVPVTDAPAYPEWFEEYKDKYAISIRFGPSGDVSQRGLVLGAGLVTRRSLFLAVNDEKYPSLLNGRDGQHLSTGDDFEYCKRLLLWGYKLYYDERMQLQHFIPAQRLTLPYREKLMAGIDEAGRVLDEYDLAIRLHRKNKTKNRWRLLLLAPFRILLCRMGLTDRVLGDERLTLYYLWPQHTESGTTRARIKKFIYRQ</sequence>